<gene>
    <name evidence="1" type="ORF">METZ01_LOCUS392083</name>
</gene>
<dbReference type="SUPFAM" id="SSF52518">
    <property type="entry name" value="Thiamin diphosphate-binding fold (THDP-binding)"/>
    <property type="match status" value="1"/>
</dbReference>
<evidence type="ECO:0000313" key="1">
    <source>
        <dbReference type="EMBL" id="SVD39229.1"/>
    </source>
</evidence>
<dbReference type="InterPro" id="IPR029061">
    <property type="entry name" value="THDP-binding"/>
</dbReference>
<proteinExistence type="predicted"/>
<feature type="non-terminal residue" evidence="1">
    <location>
        <position position="44"/>
    </location>
</feature>
<sequence length="44" mass="4964">MELDPKVLCYGLGIDDPKHIFGTTYGLKERFGGDRVFDMPTSEN</sequence>
<dbReference type="EMBL" id="UINC01147734">
    <property type="protein sequence ID" value="SVD39229.1"/>
    <property type="molecule type" value="Genomic_DNA"/>
</dbReference>
<protein>
    <submittedName>
        <fullName evidence="1">Uncharacterized protein</fullName>
    </submittedName>
</protein>
<organism evidence="1">
    <name type="scientific">marine metagenome</name>
    <dbReference type="NCBI Taxonomy" id="408172"/>
    <lineage>
        <taxon>unclassified sequences</taxon>
        <taxon>metagenomes</taxon>
        <taxon>ecological metagenomes</taxon>
    </lineage>
</organism>
<name>A0A382UYB4_9ZZZZ</name>
<accession>A0A382UYB4</accession>
<dbReference type="AlphaFoldDB" id="A0A382UYB4"/>
<dbReference type="Gene3D" id="3.40.50.970">
    <property type="match status" value="1"/>
</dbReference>
<reference evidence="1" key="1">
    <citation type="submission" date="2018-05" db="EMBL/GenBank/DDBJ databases">
        <authorList>
            <person name="Lanie J.A."/>
            <person name="Ng W.-L."/>
            <person name="Kazmierczak K.M."/>
            <person name="Andrzejewski T.M."/>
            <person name="Davidsen T.M."/>
            <person name="Wayne K.J."/>
            <person name="Tettelin H."/>
            <person name="Glass J.I."/>
            <person name="Rusch D."/>
            <person name="Podicherti R."/>
            <person name="Tsui H.-C.T."/>
            <person name="Winkler M.E."/>
        </authorList>
    </citation>
    <scope>NUCLEOTIDE SEQUENCE</scope>
</reference>